<evidence type="ECO:0000313" key="3">
    <source>
        <dbReference type="Proteomes" id="UP000323386"/>
    </source>
</evidence>
<feature type="compositionally biased region" description="Basic and acidic residues" evidence="1">
    <location>
        <begin position="702"/>
        <end position="712"/>
    </location>
</feature>
<feature type="compositionally biased region" description="Low complexity" evidence="1">
    <location>
        <begin position="435"/>
        <end position="444"/>
    </location>
</feature>
<evidence type="ECO:0000256" key="1">
    <source>
        <dbReference type="SAM" id="MobiDB-lite"/>
    </source>
</evidence>
<feature type="compositionally biased region" description="Basic and acidic residues" evidence="1">
    <location>
        <begin position="149"/>
        <end position="173"/>
    </location>
</feature>
<feature type="compositionally biased region" description="Low complexity" evidence="1">
    <location>
        <begin position="967"/>
        <end position="1026"/>
    </location>
</feature>
<gene>
    <name evidence="2" type="ORF">PSFLO_05233</name>
</gene>
<evidence type="ECO:0000313" key="2">
    <source>
        <dbReference type="EMBL" id="SPO39752.1"/>
    </source>
</evidence>
<protein>
    <submittedName>
        <fullName evidence="2">Uncharacterized protein</fullName>
    </submittedName>
</protein>
<feature type="compositionally biased region" description="Low complexity" evidence="1">
    <location>
        <begin position="500"/>
        <end position="519"/>
    </location>
</feature>
<dbReference type="AlphaFoldDB" id="A0A5C3F5U0"/>
<feature type="compositionally biased region" description="Low complexity" evidence="1">
    <location>
        <begin position="216"/>
        <end position="231"/>
    </location>
</feature>
<feature type="compositionally biased region" description="Polar residues" evidence="1">
    <location>
        <begin position="295"/>
        <end position="304"/>
    </location>
</feature>
<feature type="compositionally biased region" description="Low complexity" evidence="1">
    <location>
        <begin position="797"/>
        <end position="807"/>
    </location>
</feature>
<feature type="compositionally biased region" description="Low complexity" evidence="1">
    <location>
        <begin position="910"/>
        <end position="928"/>
    </location>
</feature>
<feature type="compositionally biased region" description="Low complexity" evidence="1">
    <location>
        <begin position="824"/>
        <end position="883"/>
    </location>
</feature>
<dbReference type="Proteomes" id="UP000323386">
    <property type="component" value="Unassembled WGS sequence"/>
</dbReference>
<name>A0A5C3F5U0_9BASI</name>
<organism evidence="2 3">
    <name type="scientific">Pseudozyma flocculosa</name>
    <dbReference type="NCBI Taxonomy" id="84751"/>
    <lineage>
        <taxon>Eukaryota</taxon>
        <taxon>Fungi</taxon>
        <taxon>Dikarya</taxon>
        <taxon>Basidiomycota</taxon>
        <taxon>Ustilaginomycotina</taxon>
        <taxon>Ustilaginomycetes</taxon>
        <taxon>Ustilaginales</taxon>
        <taxon>Ustilaginaceae</taxon>
        <taxon>Pseudozyma</taxon>
    </lineage>
</organism>
<feature type="compositionally biased region" description="Polar residues" evidence="1">
    <location>
        <begin position="74"/>
        <end position="94"/>
    </location>
</feature>
<feature type="compositionally biased region" description="Basic and acidic residues" evidence="1">
    <location>
        <begin position="397"/>
        <end position="409"/>
    </location>
</feature>
<feature type="compositionally biased region" description="Low complexity" evidence="1">
    <location>
        <begin position="739"/>
        <end position="773"/>
    </location>
</feature>
<feature type="compositionally biased region" description="Acidic residues" evidence="1">
    <location>
        <begin position="54"/>
        <end position="63"/>
    </location>
</feature>
<feature type="region of interest" description="Disordered" evidence="1">
    <location>
        <begin position="1"/>
        <end position="321"/>
    </location>
</feature>
<feature type="compositionally biased region" description="Basic and acidic residues" evidence="1">
    <location>
        <begin position="122"/>
        <end position="136"/>
    </location>
</feature>
<sequence>MDDDAGCQHPQQVRAMDAPSSTVVPTSHHDAVGTSEPASTSSRPTECDDNHNNDDDDVDSDTDTDGHPIPVPTAATTSDPPSSMTQTLSVSSFKSAWAKGGSSLPLFGLPSSGSAGSIARMRTQEEEKHDTPRSDLDEIDQTPRKVRPDRREEAEQQLLHGRDEDREDGKEEVVVVAAKAEDGQLSSLQAETASQMQAQGPHSDEEQEDVPKEQPAEQPVEQQQLEQPTEQTDGTPIEQSSLNEHASTRQPEERAEEEEHQQPVLDDLRPVSTGTQEQAAVSAPTPPLAVDHVAGTTNIETPTSPAGAEPCQADGPVPLHEEADVPAAVQTALKASMPEHGPTSATPEIAAEAPAPASPVLAATALKADAELAKVVFGSSPPPSAASSLDAAVPTARAHEKPMSPERKAIAAKFDAISMPPPMQLSPRRRGRGSSGTTVGSSPSKRTTSAEQRAALRATLGLGPLSSPTMPPEHLRATGSGLAETMGAQRNKLGISPPKAASTSTARRPLAARPSRATRNGGSSPSKLEDMSLLLDSSATDLMGESLGDSSFLAAAGNVTLDDSFDLNAHATRANRPRGAPSQPSRSRPPRISVVPEAPSSEERGAAIAPAAAPPSPRQAERGFGRNVLGLGLAPKPTAGPTSSSNSTIKNPFAAPSSDESTAELDLTGRSTSLSLLMDESGEKSLLFGGNLSASFVNARDGVSEREAEERGAAAPSAGRPLNRVTAETLAANDRQNQRTASNASSSSSATTAVGRSRRASLASSVTSTTSVRTVRESPAAPARSTGLRQPGSGLVRSTSTSSARSRIGGEAGGSDANTKTPIAAARTLARPSAAAATSAAATSAAAATSSLARRRTTSTTSTQDRPAASSATTSTTASATATPMASRRKSLASRPPVSGSASRRESLISLSATTAVTPSSSASTIAVPRRRPVSPPAGAELEMKTPTGPVRTISSHRTAAGGGDVASGRTTSAVGGATTTTAGSARRSFLPAAAGATTTSTARTSGLRTPRKSTTTTTAGGAATGIQPMPPLPAPSSSSSTSVATSRLARTTPRKSIATRPPSLARPNAAAATSSAGVVGGRAGLQRSESVGTALSYAGARERTSTVGGSTVTATRIGRPSAATALTTTTAGAGARSTVFKESTNVVAPSEAGRIRRSAMHAASSAGTAAVRAGAKAATDAAASGERGSGISVPTRRA</sequence>
<feature type="compositionally biased region" description="Polar residues" evidence="1">
    <location>
        <begin position="640"/>
        <end position="650"/>
    </location>
</feature>
<feature type="compositionally biased region" description="Low complexity" evidence="1">
    <location>
        <begin position="385"/>
        <end position="394"/>
    </location>
</feature>
<feature type="compositionally biased region" description="Low complexity" evidence="1">
    <location>
        <begin position="1036"/>
        <end position="1052"/>
    </location>
</feature>
<dbReference type="EMBL" id="OOIP01000016">
    <property type="protein sequence ID" value="SPO39752.1"/>
    <property type="molecule type" value="Genomic_DNA"/>
</dbReference>
<feature type="compositionally biased region" description="Low complexity" evidence="1">
    <location>
        <begin position="100"/>
        <end position="117"/>
    </location>
</feature>
<reference evidence="2 3" key="1">
    <citation type="submission" date="2018-03" db="EMBL/GenBank/DDBJ databases">
        <authorList>
            <person name="Guldener U."/>
        </authorList>
    </citation>
    <scope>NUCLEOTIDE SEQUENCE [LARGE SCALE GENOMIC DNA]</scope>
    <source>
        <strain evidence="2 3">DAOM196992</strain>
    </source>
</reference>
<keyword evidence="3" id="KW-1185">Reference proteome</keyword>
<feature type="region of interest" description="Disordered" evidence="1">
    <location>
        <begin position="570"/>
        <end position="666"/>
    </location>
</feature>
<feature type="region of interest" description="Disordered" evidence="1">
    <location>
        <begin position="379"/>
        <end position="532"/>
    </location>
</feature>
<feature type="region of interest" description="Disordered" evidence="1">
    <location>
        <begin position="700"/>
        <end position="1080"/>
    </location>
</feature>
<proteinExistence type="predicted"/>
<feature type="compositionally biased region" description="Polar residues" evidence="1">
    <location>
        <begin position="232"/>
        <end position="245"/>
    </location>
</feature>
<accession>A0A5C3F5U0</accession>
<feature type="compositionally biased region" description="Polar residues" evidence="1">
    <location>
        <begin position="184"/>
        <end position="200"/>
    </location>
</feature>
<feature type="compositionally biased region" description="Low complexity" evidence="1">
    <location>
        <begin position="577"/>
        <end position="593"/>
    </location>
</feature>
<feature type="compositionally biased region" description="Low complexity" evidence="1">
    <location>
        <begin position="1161"/>
        <end position="1186"/>
    </location>
</feature>
<feature type="compositionally biased region" description="Low complexity" evidence="1">
    <location>
        <begin position="1061"/>
        <end position="1078"/>
    </location>
</feature>
<feature type="region of interest" description="Disordered" evidence="1">
    <location>
        <begin position="1159"/>
        <end position="1199"/>
    </location>
</feature>